<sequence length="259" mass="29249">MAQVPANLLLLHQGEEELRQRAVRMVEAYPNLADHLDLTERAMDVMDMLRQHYQADDDERTISHLGIRAFNDFATAWKLMASGYYQAATLILRDIVEATNLVNAFHVDRALIEKWRKADRRTLKRDFAPAAVREILDDAAGLGKSRREEIYIRFSTLAGHPTLDGFAMLRPKGMEAHIGPFSDLTALRVVVEEMGMLAPQAGFAFCIYLDTSIDACSQVAHYFLTGAMDYSGKYLGKPYSSKERAEIDRLFARSSSEAR</sequence>
<keyword evidence="2" id="KW-1185">Reference proteome</keyword>
<organism evidence="1 2">
    <name type="scientific">Luteimonas endophytica</name>
    <dbReference type="NCBI Taxonomy" id="3042023"/>
    <lineage>
        <taxon>Bacteria</taxon>
        <taxon>Pseudomonadati</taxon>
        <taxon>Pseudomonadota</taxon>
        <taxon>Gammaproteobacteria</taxon>
        <taxon>Lysobacterales</taxon>
        <taxon>Lysobacteraceae</taxon>
        <taxon>Luteimonas</taxon>
    </lineage>
</organism>
<gene>
    <name evidence="1" type="ORF">QFW77_00900</name>
</gene>
<dbReference type="Proteomes" id="UP001156940">
    <property type="component" value="Unassembled WGS sequence"/>
</dbReference>
<evidence type="ECO:0000313" key="2">
    <source>
        <dbReference type="Proteomes" id="UP001156940"/>
    </source>
</evidence>
<dbReference type="EMBL" id="JARXRM010000008">
    <property type="protein sequence ID" value="MDH5821553.1"/>
    <property type="molecule type" value="Genomic_DNA"/>
</dbReference>
<evidence type="ECO:0000313" key="1">
    <source>
        <dbReference type="EMBL" id="MDH5821553.1"/>
    </source>
</evidence>
<name>A0ABT6J406_9GAMM</name>
<reference evidence="1 2" key="1">
    <citation type="submission" date="2023-04" db="EMBL/GenBank/DDBJ databases">
        <title>Luteimonas endophyticus RD2P54.</title>
        <authorList>
            <person name="Sun J.-Q."/>
        </authorList>
    </citation>
    <scope>NUCLEOTIDE SEQUENCE [LARGE SCALE GENOMIC DNA]</scope>
    <source>
        <strain evidence="1 2">RD2P54</strain>
    </source>
</reference>
<accession>A0ABT6J406</accession>
<comment type="caution">
    <text evidence="1">The sequence shown here is derived from an EMBL/GenBank/DDBJ whole genome shotgun (WGS) entry which is preliminary data.</text>
</comment>
<proteinExistence type="predicted"/>
<dbReference type="RefSeq" id="WP_280572262.1">
    <property type="nucleotide sequence ID" value="NZ_JARXRM010000008.1"/>
</dbReference>
<protein>
    <submittedName>
        <fullName evidence="1">Uncharacterized protein</fullName>
    </submittedName>
</protein>